<reference evidence="4" key="1">
    <citation type="journal article" date="2018" name="Genome Biol. Evol.">
        <title>Genomics and development of Lentinus tigrinus, a white-rot wood-decaying mushroom with dimorphic fruiting bodies.</title>
        <authorList>
            <person name="Wu B."/>
            <person name="Xu Z."/>
            <person name="Knudson A."/>
            <person name="Carlson A."/>
            <person name="Chen N."/>
            <person name="Kovaka S."/>
            <person name="LaButti K."/>
            <person name="Lipzen A."/>
            <person name="Pennachio C."/>
            <person name="Riley R."/>
            <person name="Schakwitz W."/>
            <person name="Umezawa K."/>
            <person name="Ohm R.A."/>
            <person name="Grigoriev I.V."/>
            <person name="Nagy L.G."/>
            <person name="Gibbons J."/>
            <person name="Hibbett D."/>
        </authorList>
    </citation>
    <scope>NUCLEOTIDE SEQUENCE [LARGE SCALE GENOMIC DNA]</scope>
    <source>
        <strain evidence="4">ALCF2SS1-6</strain>
    </source>
</reference>
<dbReference type="STRING" id="1328759.A0A5C2SR66"/>
<name>A0A5C2SR66_9APHY</name>
<comment type="function">
    <text evidence="2">Component of the 26S proteasome, a multiprotein complex involved in the ATP-dependent degradation of ubiquitinated proteins.</text>
</comment>
<dbReference type="InterPro" id="IPR007834">
    <property type="entry name" value="DSS1_SEM1"/>
</dbReference>
<proteinExistence type="inferred from homology"/>
<dbReference type="AlphaFoldDB" id="A0A5C2SR66"/>
<comment type="subcellular location">
    <subcellularLocation>
        <location evidence="2">Nucleus</location>
    </subcellularLocation>
</comment>
<sequence length="107" mass="11765">MHKAWELANDSERYCAIRGPPGRDSEGGLYHFRIIIMMPTRKQGLSSNNIKCHGRAGGTAGAAKSGGNKLWEDNWDHDDIEDDFSVQLRSELAKKKGNGGGPESTQH</sequence>
<evidence type="ECO:0000313" key="5">
    <source>
        <dbReference type="Proteomes" id="UP000313359"/>
    </source>
</evidence>
<dbReference type="Pfam" id="PF05160">
    <property type="entry name" value="DSS1_SEM1"/>
    <property type="match status" value="1"/>
</dbReference>
<evidence type="ECO:0000256" key="1">
    <source>
        <dbReference type="ARBA" id="ARBA00034491"/>
    </source>
</evidence>
<dbReference type="CDD" id="cd13768">
    <property type="entry name" value="DSS1_Sem1"/>
    <property type="match status" value="1"/>
</dbReference>
<dbReference type="EMBL" id="ML122252">
    <property type="protein sequence ID" value="RPD65569.1"/>
    <property type="molecule type" value="Genomic_DNA"/>
</dbReference>
<dbReference type="Proteomes" id="UP000313359">
    <property type="component" value="Unassembled WGS sequence"/>
</dbReference>
<keyword evidence="2" id="KW-0539">Nucleus</keyword>
<dbReference type="GO" id="GO:0043248">
    <property type="term" value="P:proteasome assembly"/>
    <property type="evidence" value="ECO:0007669"/>
    <property type="project" value="UniProtKB-UniRule"/>
</dbReference>
<organism evidence="4 5">
    <name type="scientific">Lentinus tigrinus ALCF2SS1-6</name>
    <dbReference type="NCBI Taxonomy" id="1328759"/>
    <lineage>
        <taxon>Eukaryota</taxon>
        <taxon>Fungi</taxon>
        <taxon>Dikarya</taxon>
        <taxon>Basidiomycota</taxon>
        <taxon>Agaricomycotina</taxon>
        <taxon>Agaricomycetes</taxon>
        <taxon>Polyporales</taxon>
        <taxon>Polyporaceae</taxon>
        <taxon>Lentinus</taxon>
    </lineage>
</organism>
<dbReference type="GO" id="GO:0005634">
    <property type="term" value="C:nucleus"/>
    <property type="evidence" value="ECO:0007669"/>
    <property type="project" value="UniProtKB-SubCell"/>
</dbReference>
<dbReference type="SMART" id="SM01385">
    <property type="entry name" value="DSS1_SEM1"/>
    <property type="match status" value="1"/>
</dbReference>
<feature type="region of interest" description="Disordered" evidence="3">
    <location>
        <begin position="56"/>
        <end position="76"/>
    </location>
</feature>
<accession>A0A5C2SR66</accession>
<protein>
    <recommendedName>
        <fullName evidence="2">26S proteasome complex subunit SEM1</fullName>
    </recommendedName>
</protein>
<dbReference type="GO" id="GO:0006406">
    <property type="term" value="P:mRNA export from nucleus"/>
    <property type="evidence" value="ECO:0007669"/>
    <property type="project" value="UniProtKB-UniRule"/>
</dbReference>
<evidence type="ECO:0000256" key="2">
    <source>
        <dbReference type="RuleBase" id="RU369057"/>
    </source>
</evidence>
<evidence type="ECO:0000313" key="4">
    <source>
        <dbReference type="EMBL" id="RPD65569.1"/>
    </source>
</evidence>
<keyword evidence="5" id="KW-1185">Reference proteome</keyword>
<dbReference type="OrthoDB" id="5586203at2759"/>
<comment type="similarity">
    <text evidence="1 2">Belongs to the DSS1/SEM1 family.</text>
</comment>
<evidence type="ECO:0000256" key="3">
    <source>
        <dbReference type="SAM" id="MobiDB-lite"/>
    </source>
</evidence>
<keyword evidence="2" id="KW-0647">Proteasome</keyword>
<dbReference type="GO" id="GO:0008541">
    <property type="term" value="C:proteasome regulatory particle, lid subcomplex"/>
    <property type="evidence" value="ECO:0007669"/>
    <property type="project" value="UniProtKB-UniRule"/>
</dbReference>
<gene>
    <name evidence="4" type="ORF">L227DRAFT_560293</name>
</gene>